<proteinExistence type="inferred from homology"/>
<evidence type="ECO:0000256" key="2">
    <source>
        <dbReference type="SAM" id="SignalP"/>
    </source>
</evidence>
<keyword evidence="5" id="KW-1185">Reference proteome</keyword>
<dbReference type="EMBL" id="LR593886">
    <property type="protein sequence ID" value="VTS02154.1"/>
    <property type="molecule type" value="Genomic_DNA"/>
</dbReference>
<dbReference type="GO" id="GO:0004867">
    <property type="term" value="F:serine-type endopeptidase inhibitor activity"/>
    <property type="evidence" value="ECO:0007669"/>
    <property type="project" value="InterPro"/>
</dbReference>
<sequence>MNTLSRRAFLSASAATAASTLVPRFGFAVDKVDTAKLVAGNTQFGCALYGELGAKAGNLFFSPFSISTALGMTAAGARGKTFEEMEQVLHLPADAPAAFGAVLKSLNDEPDAKKRGFTLTTANALWAQNGYPWNPEYKKRVATDYGAGLFDTDFKSDPEAARATINLWVEKETREKIKELLPKDVVTRGTRLVLTNAIYFKGDWDVKFKKENTKDLPFTLADGKKVDAPLMHRVGAHSYAEADGYQVLDLPYASKRVSMTVILPKKPDGLAAVEKELIGDKLGAVLKGLRREREVHVHLPRFKVEKSFLLNDPLIALGMKAAFTAADFSGMHTGVENLVISAVLHKAFVDVNEEGTEAAAATGVVIAPTSAAPPPMPKYFRADRPFLYLIRDHKTGSVLFMGRLSEPAK</sequence>
<protein>
    <recommendedName>
        <fullName evidence="3">Serpin domain-containing protein</fullName>
    </recommendedName>
</protein>
<dbReference type="Gene3D" id="3.30.497.10">
    <property type="entry name" value="Antithrombin, subunit I, domain 2"/>
    <property type="match status" value="1"/>
</dbReference>
<organism evidence="4 5">
    <name type="scientific">Gemmata massiliana</name>
    <dbReference type="NCBI Taxonomy" id="1210884"/>
    <lineage>
        <taxon>Bacteria</taxon>
        <taxon>Pseudomonadati</taxon>
        <taxon>Planctomycetota</taxon>
        <taxon>Planctomycetia</taxon>
        <taxon>Gemmatales</taxon>
        <taxon>Gemmataceae</taxon>
        <taxon>Gemmata</taxon>
    </lineage>
</organism>
<dbReference type="KEGG" id="gms:SOIL9_76110"/>
<evidence type="ECO:0000256" key="1">
    <source>
        <dbReference type="RuleBase" id="RU000411"/>
    </source>
</evidence>
<reference evidence="4 5" key="1">
    <citation type="submission" date="2019-05" db="EMBL/GenBank/DDBJ databases">
        <authorList>
            <consortium name="Science for Life Laboratories"/>
        </authorList>
    </citation>
    <scope>NUCLEOTIDE SEQUENCE [LARGE SCALE GENOMIC DNA]</scope>
    <source>
        <strain evidence="4">Soil9</strain>
    </source>
</reference>
<dbReference type="InterPro" id="IPR023795">
    <property type="entry name" value="Serpin_CS"/>
</dbReference>
<evidence type="ECO:0000313" key="4">
    <source>
        <dbReference type="EMBL" id="VTS02154.1"/>
    </source>
</evidence>
<dbReference type="AlphaFoldDB" id="A0A6P2DJ33"/>
<gene>
    <name evidence="4" type="ORF">SOIL9_76110</name>
</gene>
<dbReference type="PANTHER" id="PTHR11461">
    <property type="entry name" value="SERINE PROTEASE INHIBITOR, SERPIN"/>
    <property type="match status" value="1"/>
</dbReference>
<feature type="chain" id="PRO_5027024878" description="Serpin domain-containing protein" evidence="2">
    <location>
        <begin position="18"/>
        <end position="409"/>
    </location>
</feature>
<dbReference type="InterPro" id="IPR042178">
    <property type="entry name" value="Serpin_sf_1"/>
</dbReference>
<dbReference type="PANTHER" id="PTHR11461:SF211">
    <property type="entry name" value="GH10112P-RELATED"/>
    <property type="match status" value="1"/>
</dbReference>
<comment type="similarity">
    <text evidence="1">Belongs to the serpin family.</text>
</comment>
<feature type="signal peptide" evidence="2">
    <location>
        <begin position="1"/>
        <end position="17"/>
    </location>
</feature>
<keyword evidence="2" id="KW-0732">Signal</keyword>
<dbReference type="InterPro" id="IPR023796">
    <property type="entry name" value="Serpin_dom"/>
</dbReference>
<accession>A0A6P2DJ33</accession>
<dbReference type="SMART" id="SM00093">
    <property type="entry name" value="SERPIN"/>
    <property type="match status" value="1"/>
</dbReference>
<dbReference type="CDD" id="cd19590">
    <property type="entry name" value="serpin_thermopin-like"/>
    <property type="match status" value="1"/>
</dbReference>
<evidence type="ECO:0000259" key="3">
    <source>
        <dbReference type="SMART" id="SM00093"/>
    </source>
</evidence>
<dbReference type="InterPro" id="IPR042185">
    <property type="entry name" value="Serpin_sf_2"/>
</dbReference>
<dbReference type="PROSITE" id="PS00284">
    <property type="entry name" value="SERPIN"/>
    <property type="match status" value="1"/>
</dbReference>
<dbReference type="Proteomes" id="UP000464178">
    <property type="component" value="Chromosome"/>
</dbReference>
<evidence type="ECO:0000313" key="5">
    <source>
        <dbReference type="Proteomes" id="UP000464178"/>
    </source>
</evidence>
<dbReference type="InterPro" id="IPR036186">
    <property type="entry name" value="Serpin_sf"/>
</dbReference>
<dbReference type="RefSeq" id="WP_162672662.1">
    <property type="nucleotide sequence ID" value="NZ_LR593886.1"/>
</dbReference>
<feature type="domain" description="Serpin" evidence="3">
    <location>
        <begin position="46"/>
        <end position="407"/>
    </location>
</feature>
<dbReference type="SUPFAM" id="SSF56574">
    <property type="entry name" value="Serpins"/>
    <property type="match status" value="1"/>
</dbReference>
<dbReference type="InterPro" id="IPR000215">
    <property type="entry name" value="Serpin_fam"/>
</dbReference>
<name>A0A6P2DJ33_9BACT</name>
<dbReference type="GO" id="GO:0005615">
    <property type="term" value="C:extracellular space"/>
    <property type="evidence" value="ECO:0007669"/>
    <property type="project" value="InterPro"/>
</dbReference>
<dbReference type="PROSITE" id="PS51318">
    <property type="entry name" value="TAT"/>
    <property type="match status" value="1"/>
</dbReference>
<dbReference type="Pfam" id="PF00079">
    <property type="entry name" value="Serpin"/>
    <property type="match status" value="1"/>
</dbReference>
<dbReference type="InterPro" id="IPR006311">
    <property type="entry name" value="TAT_signal"/>
</dbReference>
<dbReference type="Gene3D" id="2.30.39.10">
    <property type="entry name" value="Alpha-1-antitrypsin, domain 1"/>
    <property type="match status" value="1"/>
</dbReference>